<gene>
    <name evidence="2" type="primary">Dvir\GJ19551</name>
    <name evidence="2" type="ORF">Dvir_GJ19551</name>
</gene>
<dbReference type="AlphaFoldDB" id="B4MHF6"/>
<evidence type="ECO:0000256" key="1">
    <source>
        <dbReference type="SAM" id="MobiDB-lite"/>
    </source>
</evidence>
<accession>B4MHF6</accession>
<proteinExistence type="predicted"/>
<dbReference type="STRING" id="7244.B4MHF6"/>
<dbReference type="EMBL" id="CH949295">
    <property type="protein sequence ID" value="EDW71472.2"/>
    <property type="molecule type" value="Genomic_DNA"/>
</dbReference>
<feature type="region of interest" description="Disordered" evidence="1">
    <location>
        <begin position="140"/>
        <end position="161"/>
    </location>
</feature>
<dbReference type="eggNOG" id="ENOG502S4MQ">
    <property type="taxonomic scope" value="Eukaryota"/>
</dbReference>
<sequence>TTTTTTTTTTEEPTTSEEPTEEPTTTEEPTEEPTTTEEPTFEPPPVPEPAEQARCPPGSIFFEAQCRKIICSQGEYHAGRCLMPACPAGTVWRGKRCQPPGYLTTILEIDNVIKNKHEYQTVTENVNRVEYQTIRPYDPNEDISYDKAKPPTKLTVSTSTSASVTPQPATDCCTVKSPRICRPYPPTWVCTLLKLD</sequence>
<organism evidence="2 3">
    <name type="scientific">Drosophila virilis</name>
    <name type="common">Fruit fly</name>
    <dbReference type="NCBI Taxonomy" id="7244"/>
    <lineage>
        <taxon>Eukaryota</taxon>
        <taxon>Metazoa</taxon>
        <taxon>Ecdysozoa</taxon>
        <taxon>Arthropoda</taxon>
        <taxon>Hexapoda</taxon>
        <taxon>Insecta</taxon>
        <taxon>Pterygota</taxon>
        <taxon>Neoptera</taxon>
        <taxon>Endopterygota</taxon>
        <taxon>Diptera</taxon>
        <taxon>Brachycera</taxon>
        <taxon>Muscomorpha</taxon>
        <taxon>Ephydroidea</taxon>
        <taxon>Drosophilidae</taxon>
        <taxon>Drosophila</taxon>
    </lineage>
</organism>
<name>B4MHF6_DROVI</name>
<keyword evidence="3" id="KW-1185">Reference proteome</keyword>
<feature type="non-terminal residue" evidence="2">
    <location>
        <position position="1"/>
    </location>
</feature>
<feature type="region of interest" description="Disordered" evidence="1">
    <location>
        <begin position="1"/>
        <end position="56"/>
    </location>
</feature>
<evidence type="ECO:0000313" key="3">
    <source>
        <dbReference type="Proteomes" id="UP000008792"/>
    </source>
</evidence>
<dbReference type="InParanoid" id="B4MHF6"/>
<reference evidence="2 3" key="1">
    <citation type="journal article" date="2007" name="Nature">
        <title>Evolution of genes and genomes on the Drosophila phylogeny.</title>
        <authorList>
            <consortium name="Drosophila 12 Genomes Consortium"/>
            <person name="Clark A.G."/>
            <person name="Eisen M.B."/>
            <person name="Smith D.R."/>
            <person name="Bergman C.M."/>
            <person name="Oliver B."/>
            <person name="Markow T.A."/>
            <person name="Kaufman T.C."/>
            <person name="Kellis M."/>
            <person name="Gelbart W."/>
            <person name="Iyer V.N."/>
            <person name="Pollard D.A."/>
            <person name="Sackton T.B."/>
            <person name="Larracuente A.M."/>
            <person name="Singh N.D."/>
            <person name="Abad J.P."/>
            <person name="Abt D.N."/>
            <person name="Adryan B."/>
            <person name="Aguade M."/>
            <person name="Akashi H."/>
            <person name="Anderson W.W."/>
            <person name="Aquadro C.F."/>
            <person name="Ardell D.H."/>
            <person name="Arguello R."/>
            <person name="Artieri C.G."/>
            <person name="Barbash D.A."/>
            <person name="Barker D."/>
            <person name="Barsanti P."/>
            <person name="Batterham P."/>
            <person name="Batzoglou S."/>
            <person name="Begun D."/>
            <person name="Bhutkar A."/>
            <person name="Blanco E."/>
            <person name="Bosak S.A."/>
            <person name="Bradley R.K."/>
            <person name="Brand A.D."/>
            <person name="Brent M.R."/>
            <person name="Brooks A.N."/>
            <person name="Brown R.H."/>
            <person name="Butlin R.K."/>
            <person name="Caggese C."/>
            <person name="Calvi B.R."/>
            <person name="Bernardo de Carvalho A."/>
            <person name="Caspi A."/>
            <person name="Castrezana S."/>
            <person name="Celniker S.E."/>
            <person name="Chang J.L."/>
            <person name="Chapple C."/>
            <person name="Chatterji S."/>
            <person name="Chinwalla A."/>
            <person name="Civetta A."/>
            <person name="Clifton S.W."/>
            <person name="Comeron J.M."/>
            <person name="Costello J.C."/>
            <person name="Coyne J.A."/>
            <person name="Daub J."/>
            <person name="David R.G."/>
            <person name="Delcher A.L."/>
            <person name="Delehaunty K."/>
            <person name="Do C.B."/>
            <person name="Ebling H."/>
            <person name="Edwards K."/>
            <person name="Eickbush T."/>
            <person name="Evans J.D."/>
            <person name="Filipski A."/>
            <person name="Findeiss S."/>
            <person name="Freyhult E."/>
            <person name="Fulton L."/>
            <person name="Fulton R."/>
            <person name="Garcia A.C."/>
            <person name="Gardiner A."/>
            <person name="Garfield D.A."/>
            <person name="Garvin B.E."/>
            <person name="Gibson G."/>
            <person name="Gilbert D."/>
            <person name="Gnerre S."/>
            <person name="Godfrey J."/>
            <person name="Good R."/>
            <person name="Gotea V."/>
            <person name="Gravely B."/>
            <person name="Greenberg A.J."/>
            <person name="Griffiths-Jones S."/>
            <person name="Gross S."/>
            <person name="Guigo R."/>
            <person name="Gustafson E.A."/>
            <person name="Haerty W."/>
            <person name="Hahn M.W."/>
            <person name="Halligan D.L."/>
            <person name="Halpern A.L."/>
            <person name="Halter G.M."/>
            <person name="Han M.V."/>
            <person name="Heger A."/>
            <person name="Hillier L."/>
            <person name="Hinrichs A.S."/>
            <person name="Holmes I."/>
            <person name="Hoskins R.A."/>
            <person name="Hubisz M.J."/>
            <person name="Hultmark D."/>
            <person name="Huntley M.A."/>
            <person name="Jaffe D.B."/>
            <person name="Jagadeeshan S."/>
            <person name="Jeck W.R."/>
            <person name="Johnson J."/>
            <person name="Jones C.D."/>
            <person name="Jordan W.C."/>
            <person name="Karpen G.H."/>
            <person name="Kataoka E."/>
            <person name="Keightley P.D."/>
            <person name="Kheradpour P."/>
            <person name="Kirkness E.F."/>
            <person name="Koerich L.B."/>
            <person name="Kristiansen K."/>
            <person name="Kudrna D."/>
            <person name="Kulathinal R.J."/>
            <person name="Kumar S."/>
            <person name="Kwok R."/>
            <person name="Lander E."/>
            <person name="Langley C.H."/>
            <person name="Lapoint R."/>
            <person name="Lazzaro B.P."/>
            <person name="Lee S.J."/>
            <person name="Levesque L."/>
            <person name="Li R."/>
            <person name="Lin C.F."/>
            <person name="Lin M.F."/>
            <person name="Lindblad-Toh K."/>
            <person name="Llopart A."/>
            <person name="Long M."/>
            <person name="Low L."/>
            <person name="Lozovsky E."/>
            <person name="Lu J."/>
            <person name="Luo M."/>
            <person name="Machado C.A."/>
            <person name="Makalowski W."/>
            <person name="Marzo M."/>
            <person name="Matsuda M."/>
            <person name="Matzkin L."/>
            <person name="McAllister B."/>
            <person name="McBride C.S."/>
            <person name="McKernan B."/>
            <person name="McKernan K."/>
            <person name="Mendez-Lago M."/>
            <person name="Minx P."/>
            <person name="Mollenhauer M.U."/>
            <person name="Montooth K."/>
            <person name="Mount S.M."/>
            <person name="Mu X."/>
            <person name="Myers E."/>
            <person name="Negre B."/>
            <person name="Newfeld S."/>
            <person name="Nielsen R."/>
            <person name="Noor M.A."/>
            <person name="O'Grady P."/>
            <person name="Pachter L."/>
            <person name="Papaceit M."/>
            <person name="Parisi M.J."/>
            <person name="Parisi M."/>
            <person name="Parts L."/>
            <person name="Pedersen J.S."/>
            <person name="Pesole G."/>
            <person name="Phillippy A.M."/>
            <person name="Ponting C.P."/>
            <person name="Pop M."/>
            <person name="Porcelli D."/>
            <person name="Powell J.R."/>
            <person name="Prohaska S."/>
            <person name="Pruitt K."/>
            <person name="Puig M."/>
            <person name="Quesneville H."/>
            <person name="Ram K.R."/>
            <person name="Rand D."/>
            <person name="Rasmussen M.D."/>
            <person name="Reed L.K."/>
            <person name="Reenan R."/>
            <person name="Reily A."/>
            <person name="Remington K.A."/>
            <person name="Rieger T.T."/>
            <person name="Ritchie M.G."/>
            <person name="Robin C."/>
            <person name="Rogers Y.H."/>
            <person name="Rohde C."/>
            <person name="Rozas J."/>
            <person name="Rubenfield M.J."/>
            <person name="Ruiz A."/>
            <person name="Russo S."/>
            <person name="Salzberg S.L."/>
            <person name="Sanchez-Gracia A."/>
            <person name="Saranga D.J."/>
            <person name="Sato H."/>
            <person name="Schaeffer S.W."/>
            <person name="Schatz M.C."/>
            <person name="Schlenke T."/>
            <person name="Schwartz R."/>
            <person name="Segarra C."/>
            <person name="Singh R.S."/>
            <person name="Sirot L."/>
            <person name="Sirota M."/>
            <person name="Sisneros N.B."/>
            <person name="Smith C.D."/>
            <person name="Smith T.F."/>
            <person name="Spieth J."/>
            <person name="Stage D.E."/>
            <person name="Stark A."/>
            <person name="Stephan W."/>
            <person name="Strausberg R.L."/>
            <person name="Strempel S."/>
            <person name="Sturgill D."/>
            <person name="Sutton G."/>
            <person name="Sutton G.G."/>
            <person name="Tao W."/>
            <person name="Teichmann S."/>
            <person name="Tobari Y.N."/>
            <person name="Tomimura Y."/>
            <person name="Tsolas J.M."/>
            <person name="Valente V.L."/>
            <person name="Venter E."/>
            <person name="Venter J.C."/>
            <person name="Vicario S."/>
            <person name="Vieira F.G."/>
            <person name="Vilella A.J."/>
            <person name="Villasante A."/>
            <person name="Walenz B."/>
            <person name="Wang J."/>
            <person name="Wasserman M."/>
            <person name="Watts T."/>
            <person name="Wilson D."/>
            <person name="Wilson R.K."/>
            <person name="Wing R.A."/>
            <person name="Wolfner M.F."/>
            <person name="Wong A."/>
            <person name="Wong G.K."/>
            <person name="Wu C.I."/>
            <person name="Wu G."/>
            <person name="Yamamoto D."/>
            <person name="Yang H.P."/>
            <person name="Yang S.P."/>
            <person name="Yorke J.A."/>
            <person name="Yoshida K."/>
            <person name="Zdobnov E."/>
            <person name="Zhang P."/>
            <person name="Zhang Y."/>
            <person name="Zimin A.V."/>
            <person name="Baldwin J."/>
            <person name="Abdouelleil A."/>
            <person name="Abdulkadir J."/>
            <person name="Abebe A."/>
            <person name="Abera B."/>
            <person name="Abreu J."/>
            <person name="Acer S.C."/>
            <person name="Aftuck L."/>
            <person name="Alexander A."/>
            <person name="An P."/>
            <person name="Anderson E."/>
            <person name="Anderson S."/>
            <person name="Arachi H."/>
            <person name="Azer M."/>
            <person name="Bachantsang P."/>
            <person name="Barry A."/>
            <person name="Bayul T."/>
            <person name="Berlin A."/>
            <person name="Bessette D."/>
            <person name="Bloom T."/>
            <person name="Blye J."/>
            <person name="Boguslavskiy L."/>
            <person name="Bonnet C."/>
            <person name="Boukhgalter B."/>
            <person name="Bourzgui I."/>
            <person name="Brown A."/>
            <person name="Cahill P."/>
            <person name="Channer S."/>
            <person name="Cheshatsang Y."/>
            <person name="Chuda L."/>
            <person name="Citroen M."/>
            <person name="Collymore A."/>
            <person name="Cooke P."/>
            <person name="Costello M."/>
            <person name="D'Aco K."/>
            <person name="Daza R."/>
            <person name="De Haan G."/>
            <person name="DeGray S."/>
            <person name="DeMaso C."/>
            <person name="Dhargay N."/>
            <person name="Dooley K."/>
            <person name="Dooley E."/>
            <person name="Doricent M."/>
            <person name="Dorje P."/>
            <person name="Dorjee K."/>
            <person name="Dupes A."/>
            <person name="Elong R."/>
            <person name="Falk J."/>
            <person name="Farina A."/>
            <person name="Faro S."/>
            <person name="Ferguson D."/>
            <person name="Fisher S."/>
            <person name="Foley C.D."/>
            <person name="Franke A."/>
            <person name="Friedrich D."/>
            <person name="Gadbois L."/>
            <person name="Gearin G."/>
            <person name="Gearin C.R."/>
            <person name="Giannoukos G."/>
            <person name="Goode T."/>
            <person name="Graham J."/>
            <person name="Grandbois E."/>
            <person name="Grewal S."/>
            <person name="Gyaltsen K."/>
            <person name="Hafez N."/>
            <person name="Hagos B."/>
            <person name="Hall J."/>
            <person name="Henson C."/>
            <person name="Hollinger A."/>
            <person name="Honan T."/>
            <person name="Huard M.D."/>
            <person name="Hughes L."/>
            <person name="Hurhula B."/>
            <person name="Husby M.E."/>
            <person name="Kamat A."/>
            <person name="Kanga B."/>
            <person name="Kashin S."/>
            <person name="Khazanovich D."/>
            <person name="Kisner P."/>
            <person name="Lance K."/>
            <person name="Lara M."/>
            <person name="Lee W."/>
            <person name="Lennon N."/>
            <person name="Letendre F."/>
            <person name="LeVine R."/>
            <person name="Lipovsky A."/>
            <person name="Liu X."/>
            <person name="Liu J."/>
            <person name="Liu S."/>
            <person name="Lokyitsang T."/>
            <person name="Lokyitsang Y."/>
            <person name="Lubonja R."/>
            <person name="Lui A."/>
            <person name="MacDonald P."/>
            <person name="Magnisalis V."/>
            <person name="Maru K."/>
            <person name="Matthews C."/>
            <person name="McCusker W."/>
            <person name="McDonough S."/>
            <person name="Mehta T."/>
            <person name="Meldrim J."/>
            <person name="Meneus L."/>
            <person name="Mihai O."/>
            <person name="Mihalev A."/>
            <person name="Mihova T."/>
            <person name="Mittelman R."/>
            <person name="Mlenga V."/>
            <person name="Montmayeur A."/>
            <person name="Mulrain L."/>
            <person name="Navidi A."/>
            <person name="Naylor J."/>
            <person name="Negash T."/>
            <person name="Nguyen T."/>
            <person name="Nguyen N."/>
            <person name="Nicol R."/>
            <person name="Norbu C."/>
            <person name="Norbu N."/>
            <person name="Novod N."/>
            <person name="O'Neill B."/>
            <person name="Osman S."/>
            <person name="Markiewicz E."/>
            <person name="Oyono O.L."/>
            <person name="Patti C."/>
            <person name="Phunkhang P."/>
            <person name="Pierre F."/>
            <person name="Priest M."/>
            <person name="Raghuraman S."/>
            <person name="Rege F."/>
            <person name="Reyes R."/>
            <person name="Rise C."/>
            <person name="Rogov P."/>
            <person name="Ross K."/>
            <person name="Ryan E."/>
            <person name="Settipalli S."/>
            <person name="Shea T."/>
            <person name="Sherpa N."/>
            <person name="Shi L."/>
            <person name="Shih D."/>
            <person name="Sparrow T."/>
            <person name="Spaulding J."/>
            <person name="Stalker J."/>
            <person name="Stange-Thomann N."/>
            <person name="Stavropoulos S."/>
            <person name="Stone C."/>
            <person name="Strader C."/>
            <person name="Tesfaye S."/>
            <person name="Thomson T."/>
            <person name="Thoulutsang Y."/>
            <person name="Thoulutsang D."/>
            <person name="Topham K."/>
            <person name="Topping I."/>
            <person name="Tsamla T."/>
            <person name="Vassiliev H."/>
            <person name="Vo A."/>
            <person name="Wangchuk T."/>
            <person name="Wangdi T."/>
            <person name="Weiand M."/>
            <person name="Wilkinson J."/>
            <person name="Wilson A."/>
            <person name="Yadav S."/>
            <person name="Young G."/>
            <person name="Yu Q."/>
            <person name="Zembek L."/>
            <person name="Zhong D."/>
            <person name="Zimmer A."/>
            <person name="Zwirko Z."/>
            <person name="Jaffe D.B."/>
            <person name="Alvarez P."/>
            <person name="Brockman W."/>
            <person name="Butler J."/>
            <person name="Chin C."/>
            <person name="Gnerre S."/>
            <person name="Grabherr M."/>
            <person name="Kleber M."/>
            <person name="Mauceli E."/>
            <person name="MacCallum I."/>
        </authorList>
    </citation>
    <scope>NUCLEOTIDE SEQUENCE [LARGE SCALE GENOMIC DNA]</scope>
    <source>
        <strain evidence="3">Tucson 15010-1051.87</strain>
    </source>
</reference>
<dbReference type="OrthoDB" id="7250310at2759"/>
<evidence type="ECO:0000313" key="2">
    <source>
        <dbReference type="EMBL" id="EDW71472.2"/>
    </source>
</evidence>
<dbReference type="Proteomes" id="UP000008792">
    <property type="component" value="Unassembled WGS sequence"/>
</dbReference>
<protein>
    <submittedName>
        <fullName evidence="2">Uncharacterized protein</fullName>
    </submittedName>
</protein>
<feature type="compositionally biased region" description="Low complexity" evidence="1">
    <location>
        <begin position="1"/>
        <end position="13"/>
    </location>
</feature>
<feature type="compositionally biased region" description="Acidic residues" evidence="1">
    <location>
        <begin position="14"/>
        <end position="35"/>
    </location>
</feature>
<dbReference type="HOGENOM" id="CLU_1387315_0_0_1"/>